<dbReference type="GeneID" id="36538413"/>
<dbReference type="InterPro" id="IPR051678">
    <property type="entry name" value="AGP_Transferase"/>
</dbReference>
<evidence type="ECO:0000313" key="3">
    <source>
        <dbReference type="Proteomes" id="UP000234474"/>
    </source>
</evidence>
<proteinExistence type="predicted"/>
<evidence type="ECO:0008006" key="4">
    <source>
        <dbReference type="Google" id="ProtNLM"/>
    </source>
</evidence>
<reference evidence="3" key="1">
    <citation type="journal article" date="2018" name="Proc. Natl. Acad. Sci. U.S.A.">
        <title>Linking secondary metabolites to gene clusters through genome sequencing of six diverse Aspergillus species.</title>
        <authorList>
            <person name="Kaerboelling I."/>
            <person name="Vesth T.C."/>
            <person name="Frisvad J.C."/>
            <person name="Nybo J.L."/>
            <person name="Theobald S."/>
            <person name="Kuo A."/>
            <person name="Bowyer P."/>
            <person name="Matsuda Y."/>
            <person name="Mondo S."/>
            <person name="Lyhne E.K."/>
            <person name="Kogle M.E."/>
            <person name="Clum A."/>
            <person name="Lipzen A."/>
            <person name="Salamov A."/>
            <person name="Ngan C.Y."/>
            <person name="Daum C."/>
            <person name="Chiniquy J."/>
            <person name="Barry K."/>
            <person name="LaButti K."/>
            <person name="Haridas S."/>
            <person name="Simmons B.A."/>
            <person name="Magnuson J.K."/>
            <person name="Mortensen U.H."/>
            <person name="Larsen T.O."/>
            <person name="Grigoriev I.V."/>
            <person name="Baker S.E."/>
            <person name="Andersen M.R."/>
        </authorList>
    </citation>
    <scope>NUCLEOTIDE SEQUENCE [LARGE SCALE GENOMIC DNA]</scope>
    <source>
        <strain evidence="3">IBT 16806</strain>
    </source>
</reference>
<name>A0A2I1CJ66_ASPN1</name>
<feature type="compositionally biased region" description="Polar residues" evidence="1">
    <location>
        <begin position="10"/>
        <end position="22"/>
    </location>
</feature>
<dbReference type="AlphaFoldDB" id="A0A2I1CJ66"/>
<dbReference type="SUPFAM" id="SSF56112">
    <property type="entry name" value="Protein kinase-like (PK-like)"/>
    <property type="match status" value="1"/>
</dbReference>
<dbReference type="Proteomes" id="UP000234474">
    <property type="component" value="Unassembled WGS sequence"/>
</dbReference>
<dbReference type="RefSeq" id="XP_024686266.1">
    <property type="nucleotide sequence ID" value="XM_024831076.1"/>
</dbReference>
<evidence type="ECO:0000313" key="2">
    <source>
        <dbReference type="EMBL" id="PKX97671.1"/>
    </source>
</evidence>
<sequence length="424" mass="46770">MGTMGAKVSPSPNSVGTEFEASSQLGSYSTLSQIEERYTSSGGLCLQPLSETWISAGSNHPELAEHKRVKVLRQLGAITQKLLHHAEVLPRSHHCFTAPIPSRDYESDAQENPKCDSSENRVDYVIAGDALRDKIETLNLRGPCLGGFPLWHPDLNVNNIYVDEDHNITCIIDWAFSSFDSINDYGLFAALWNGAYGPEKHLATWFIQQRSSPRYRQLYSEAQQEDLPPHKIRKMEQEYFGGNVMRSTIARKLTLSSQWKSQYLTSPIGQPQLCYASHAPALIPVPPAADSLPPGTGGHNPLGGGGIMQSALFPADAPAEPTVYTLPSICQAPLPVLILVLGVQIPALMRMLDHSLFEDFSPGVSARPHSQDNMNHAPPNPPLPTVQDDHPVSQNLQRESGLFVADARLWKWLLRVIEETEDTA</sequence>
<dbReference type="InterPro" id="IPR011009">
    <property type="entry name" value="Kinase-like_dom_sf"/>
</dbReference>
<keyword evidence="3" id="KW-1185">Reference proteome</keyword>
<protein>
    <recommendedName>
        <fullName evidence="4">Aminoglycoside phosphotransferase domain-containing protein</fullName>
    </recommendedName>
</protein>
<feature type="region of interest" description="Disordered" evidence="1">
    <location>
        <begin position="363"/>
        <end position="391"/>
    </location>
</feature>
<dbReference type="PANTHER" id="PTHR21310">
    <property type="entry name" value="AMINOGLYCOSIDE PHOSPHOTRANSFERASE-RELATED-RELATED"/>
    <property type="match status" value="1"/>
</dbReference>
<gene>
    <name evidence="2" type="ORF">P174DRAFT_502210</name>
</gene>
<accession>A0A2I1CJ66</accession>
<organism evidence="2 3">
    <name type="scientific">Aspergillus novofumigatus (strain IBT 16806)</name>
    <dbReference type="NCBI Taxonomy" id="1392255"/>
    <lineage>
        <taxon>Eukaryota</taxon>
        <taxon>Fungi</taxon>
        <taxon>Dikarya</taxon>
        <taxon>Ascomycota</taxon>
        <taxon>Pezizomycotina</taxon>
        <taxon>Eurotiomycetes</taxon>
        <taxon>Eurotiomycetidae</taxon>
        <taxon>Eurotiales</taxon>
        <taxon>Aspergillaceae</taxon>
        <taxon>Aspergillus</taxon>
        <taxon>Aspergillus subgen. Fumigati</taxon>
    </lineage>
</organism>
<dbReference type="OrthoDB" id="5327538at2759"/>
<dbReference type="EMBL" id="MSZS01000002">
    <property type="protein sequence ID" value="PKX97671.1"/>
    <property type="molecule type" value="Genomic_DNA"/>
</dbReference>
<dbReference type="STRING" id="1392255.A0A2I1CJ66"/>
<feature type="region of interest" description="Disordered" evidence="1">
    <location>
        <begin position="1"/>
        <end position="22"/>
    </location>
</feature>
<dbReference type="PANTHER" id="PTHR21310:SF15">
    <property type="entry name" value="AMINOGLYCOSIDE PHOSPHOTRANSFERASE DOMAIN-CONTAINING PROTEIN"/>
    <property type="match status" value="1"/>
</dbReference>
<comment type="caution">
    <text evidence="2">The sequence shown here is derived from an EMBL/GenBank/DDBJ whole genome shotgun (WGS) entry which is preliminary data.</text>
</comment>
<evidence type="ECO:0000256" key="1">
    <source>
        <dbReference type="SAM" id="MobiDB-lite"/>
    </source>
</evidence>
<dbReference type="VEuPathDB" id="FungiDB:P174DRAFT_502210"/>